<reference evidence="2" key="1">
    <citation type="submission" date="2020-01" db="EMBL/GenBank/DDBJ databases">
        <authorList>
            <person name="Rat A."/>
        </authorList>
    </citation>
    <scope>NUCLEOTIDE SEQUENCE</scope>
    <source>
        <strain evidence="2">LMG 31231</strain>
    </source>
</reference>
<reference evidence="2" key="2">
    <citation type="journal article" date="2021" name="Syst. Appl. Microbiol.">
        <title>Roseomonas hellenica sp. nov., isolated from roots of wild-growing Alkanna tinctoria.</title>
        <authorList>
            <person name="Rat A."/>
            <person name="Naranjo H.D."/>
            <person name="Lebbe L."/>
            <person name="Cnockaert M."/>
            <person name="Krigas N."/>
            <person name="Grigoriadou K."/>
            <person name="Maloupa E."/>
            <person name="Willems A."/>
        </authorList>
    </citation>
    <scope>NUCLEOTIDE SEQUENCE</scope>
    <source>
        <strain evidence="2">LMG 31231</strain>
    </source>
</reference>
<feature type="region of interest" description="Disordered" evidence="1">
    <location>
        <begin position="92"/>
        <end position="153"/>
    </location>
</feature>
<organism evidence="2 3">
    <name type="scientific">Neoroseomonas soli</name>
    <dbReference type="NCBI Taxonomy" id="1081025"/>
    <lineage>
        <taxon>Bacteria</taxon>
        <taxon>Pseudomonadati</taxon>
        <taxon>Pseudomonadota</taxon>
        <taxon>Alphaproteobacteria</taxon>
        <taxon>Acetobacterales</taxon>
        <taxon>Acetobacteraceae</taxon>
        <taxon>Neoroseomonas</taxon>
    </lineage>
</organism>
<evidence type="ECO:0000256" key="1">
    <source>
        <dbReference type="SAM" id="MobiDB-lite"/>
    </source>
</evidence>
<accession>A0A9X9X3Z4</accession>
<evidence type="ECO:0000313" key="3">
    <source>
        <dbReference type="Proteomes" id="UP001138751"/>
    </source>
</evidence>
<feature type="compositionally biased region" description="Gly residues" evidence="1">
    <location>
        <begin position="116"/>
        <end position="127"/>
    </location>
</feature>
<dbReference type="AlphaFoldDB" id="A0A9X9X3Z4"/>
<comment type="caution">
    <text evidence="2">The sequence shown here is derived from an EMBL/GenBank/DDBJ whole genome shotgun (WGS) entry which is preliminary data.</text>
</comment>
<dbReference type="Proteomes" id="UP001138751">
    <property type="component" value="Unassembled WGS sequence"/>
</dbReference>
<dbReference type="EMBL" id="JAAEDM010000116">
    <property type="protein sequence ID" value="MBR0674123.1"/>
    <property type="molecule type" value="Genomic_DNA"/>
</dbReference>
<keyword evidence="3" id="KW-1185">Reference proteome</keyword>
<name>A0A9X9X3Z4_9PROT</name>
<dbReference type="RefSeq" id="WP_211864548.1">
    <property type="nucleotide sequence ID" value="NZ_JAAEDM010000116.1"/>
</dbReference>
<evidence type="ECO:0000313" key="2">
    <source>
        <dbReference type="EMBL" id="MBR0674123.1"/>
    </source>
</evidence>
<sequence length="153" mass="16311">MRGAGVIQDGSTIREAEIERDTPRFWKDAAKREAYRNLLERRGMIKERRENDDEWDQGADGRCRAVVAAGVAVATSAMADIIDEDRTAGGSRSFWASLFDGSPDGGGGSEAATSSSGGGSDGDGGGSSDWPPLSRPRRAPPADRSGRRRARGR</sequence>
<protein>
    <submittedName>
        <fullName evidence="2">Uncharacterized protein</fullName>
    </submittedName>
</protein>
<proteinExistence type="predicted"/>
<gene>
    <name evidence="2" type="ORF">GXW76_23330</name>
</gene>